<feature type="domain" description="HEPN" evidence="1">
    <location>
        <begin position="12"/>
        <end position="127"/>
    </location>
</feature>
<gene>
    <name evidence="2" type="ORF">LCGC14_1632580</name>
</gene>
<dbReference type="SMART" id="SM00748">
    <property type="entry name" value="HEPN"/>
    <property type="match status" value="1"/>
</dbReference>
<comment type="caution">
    <text evidence="2">The sequence shown here is derived from an EMBL/GenBank/DDBJ whole genome shotgun (WGS) entry which is preliminary data.</text>
</comment>
<name>A0A0F9I2G3_9ZZZZ</name>
<dbReference type="InterPro" id="IPR007842">
    <property type="entry name" value="HEPN_dom"/>
</dbReference>
<evidence type="ECO:0000313" key="2">
    <source>
        <dbReference type="EMBL" id="KKM21722.1"/>
    </source>
</evidence>
<sequence>MNTNFSQGKSWIISAISDVKIVINGLQNEYYSLVAFRSQFAVEKFNKAILSFMGLKIEKTHTPTDIIEDIINSKSSLIIDEETKKVLEKILKFSKFFENEGVQTRYGTIKNNKLVIAEEIYQSFEDIKIFLINLQNIVNYFLKLVKESLNITEKEFENLLKLESLSGELKQWI</sequence>
<dbReference type="EMBL" id="LAZR01013493">
    <property type="protein sequence ID" value="KKM21722.1"/>
    <property type="molecule type" value="Genomic_DNA"/>
</dbReference>
<dbReference type="PROSITE" id="PS50910">
    <property type="entry name" value="HEPN"/>
    <property type="match status" value="1"/>
</dbReference>
<accession>A0A0F9I2G3</accession>
<proteinExistence type="predicted"/>
<dbReference type="Pfam" id="PF05168">
    <property type="entry name" value="HEPN"/>
    <property type="match status" value="1"/>
</dbReference>
<protein>
    <recommendedName>
        <fullName evidence="1">HEPN domain-containing protein</fullName>
    </recommendedName>
</protein>
<organism evidence="2">
    <name type="scientific">marine sediment metagenome</name>
    <dbReference type="NCBI Taxonomy" id="412755"/>
    <lineage>
        <taxon>unclassified sequences</taxon>
        <taxon>metagenomes</taxon>
        <taxon>ecological metagenomes</taxon>
    </lineage>
</organism>
<dbReference type="Gene3D" id="1.20.120.330">
    <property type="entry name" value="Nucleotidyltransferases domain 2"/>
    <property type="match status" value="1"/>
</dbReference>
<evidence type="ECO:0000259" key="1">
    <source>
        <dbReference type="PROSITE" id="PS50910"/>
    </source>
</evidence>
<dbReference type="SUPFAM" id="SSF81593">
    <property type="entry name" value="Nucleotidyltransferase substrate binding subunit/domain"/>
    <property type="match status" value="1"/>
</dbReference>
<reference evidence="2" key="1">
    <citation type="journal article" date="2015" name="Nature">
        <title>Complex archaea that bridge the gap between prokaryotes and eukaryotes.</title>
        <authorList>
            <person name="Spang A."/>
            <person name="Saw J.H."/>
            <person name="Jorgensen S.L."/>
            <person name="Zaremba-Niedzwiedzka K."/>
            <person name="Martijn J."/>
            <person name="Lind A.E."/>
            <person name="van Eijk R."/>
            <person name="Schleper C."/>
            <person name="Guy L."/>
            <person name="Ettema T.J."/>
        </authorList>
    </citation>
    <scope>NUCLEOTIDE SEQUENCE</scope>
</reference>
<dbReference type="AlphaFoldDB" id="A0A0F9I2G3"/>